<dbReference type="Gene3D" id="1.10.510.10">
    <property type="entry name" value="Transferase(Phosphotransferase) domain 1"/>
    <property type="match status" value="1"/>
</dbReference>
<dbReference type="GO" id="GO:0005524">
    <property type="term" value="F:ATP binding"/>
    <property type="evidence" value="ECO:0007669"/>
    <property type="project" value="UniProtKB-KW"/>
</dbReference>
<dbReference type="CDD" id="cd14014">
    <property type="entry name" value="STKc_PknB_like"/>
    <property type="match status" value="1"/>
</dbReference>
<keyword evidence="2" id="KW-0808">Transferase</keyword>
<feature type="domain" description="Protein kinase" evidence="6">
    <location>
        <begin position="16"/>
        <end position="287"/>
    </location>
</feature>
<keyword evidence="1" id="KW-0723">Serine/threonine-protein kinase</keyword>
<evidence type="ECO:0000256" key="3">
    <source>
        <dbReference type="ARBA" id="ARBA00022741"/>
    </source>
</evidence>
<evidence type="ECO:0000313" key="8">
    <source>
        <dbReference type="Proteomes" id="UP000501452"/>
    </source>
</evidence>
<name>A0A6G8QFT9_9ACTN</name>
<dbReference type="SUPFAM" id="SSF56112">
    <property type="entry name" value="Protein kinase-like (PK-like)"/>
    <property type="match status" value="1"/>
</dbReference>
<dbReference type="PROSITE" id="PS50011">
    <property type="entry name" value="PROTEIN_KINASE_DOM"/>
    <property type="match status" value="1"/>
</dbReference>
<dbReference type="SMART" id="SM00220">
    <property type="entry name" value="S_TKc"/>
    <property type="match status" value="1"/>
</dbReference>
<keyword evidence="3" id="KW-0547">Nucleotide-binding</keyword>
<organism evidence="7 8">
    <name type="scientific">Rubrobacter tropicus</name>
    <dbReference type="NCBI Taxonomy" id="2653851"/>
    <lineage>
        <taxon>Bacteria</taxon>
        <taxon>Bacillati</taxon>
        <taxon>Actinomycetota</taxon>
        <taxon>Rubrobacteria</taxon>
        <taxon>Rubrobacterales</taxon>
        <taxon>Rubrobacteraceae</taxon>
        <taxon>Rubrobacter</taxon>
    </lineage>
</organism>
<sequence length="287" mass="31625">MEHPPLPVGEVLAPGYTIAGHLHQSNNYDVYDVFSEERACSCIAKARRRDLTDKEAARLALLREGDLLEGLTHPHIARHYETIREPEPVLILETLTGETLAYLIDEGYRRLPLAEVAHLGLHLCSAIHYLHGQGILHLDLKPSNIVSERGMAKILDLSIAQAPGPCRKGAGTVQYMAPEQVRGDHVDASTDVWGIGAVLFEAATAEPPFNAEYEDETASEYTTGSSTGTWTDAKIEDYDQISRRADPVRAHRRVPAIFNTLIARCLDPDPAKRPSLPELTNGLRSLV</sequence>
<dbReference type="AlphaFoldDB" id="A0A6G8QFT9"/>
<evidence type="ECO:0000256" key="2">
    <source>
        <dbReference type="ARBA" id="ARBA00022679"/>
    </source>
</evidence>
<evidence type="ECO:0000313" key="7">
    <source>
        <dbReference type="EMBL" id="QIN85313.1"/>
    </source>
</evidence>
<accession>A0A6G8QFT9</accession>
<dbReference type="GO" id="GO:0004674">
    <property type="term" value="F:protein serine/threonine kinase activity"/>
    <property type="evidence" value="ECO:0007669"/>
    <property type="project" value="UniProtKB-KW"/>
</dbReference>
<dbReference type="KEGG" id="rub:GBA63_21000"/>
<dbReference type="InterPro" id="IPR011009">
    <property type="entry name" value="Kinase-like_dom_sf"/>
</dbReference>
<dbReference type="InterPro" id="IPR030616">
    <property type="entry name" value="Aur-like"/>
</dbReference>
<reference evidence="7 8" key="1">
    <citation type="submission" date="2019-10" db="EMBL/GenBank/DDBJ databases">
        <title>Rubrobacter sp nov SCSIO 52090 isolated from a deep-sea sediment in the South China Sea.</title>
        <authorList>
            <person name="Chen R.W."/>
        </authorList>
    </citation>
    <scope>NUCLEOTIDE SEQUENCE [LARGE SCALE GENOMIC DNA]</scope>
    <source>
        <strain evidence="7 8">SCSIO 52909</strain>
    </source>
</reference>
<keyword evidence="4 7" id="KW-0418">Kinase</keyword>
<dbReference type="Pfam" id="PF00069">
    <property type="entry name" value="Pkinase"/>
    <property type="match status" value="1"/>
</dbReference>
<dbReference type="Proteomes" id="UP000501452">
    <property type="component" value="Chromosome"/>
</dbReference>
<proteinExistence type="predicted"/>
<keyword evidence="5" id="KW-0067">ATP-binding</keyword>
<gene>
    <name evidence="7" type="ORF">GBA63_21000</name>
</gene>
<evidence type="ECO:0000256" key="1">
    <source>
        <dbReference type="ARBA" id="ARBA00022527"/>
    </source>
</evidence>
<evidence type="ECO:0000256" key="5">
    <source>
        <dbReference type="ARBA" id="ARBA00022840"/>
    </source>
</evidence>
<dbReference type="PANTHER" id="PTHR24350">
    <property type="entry name" value="SERINE/THREONINE-PROTEIN KINASE IAL-RELATED"/>
    <property type="match status" value="1"/>
</dbReference>
<dbReference type="InterPro" id="IPR000719">
    <property type="entry name" value="Prot_kinase_dom"/>
</dbReference>
<dbReference type="EMBL" id="CP045119">
    <property type="protein sequence ID" value="QIN85313.1"/>
    <property type="molecule type" value="Genomic_DNA"/>
</dbReference>
<evidence type="ECO:0000259" key="6">
    <source>
        <dbReference type="PROSITE" id="PS50011"/>
    </source>
</evidence>
<evidence type="ECO:0000256" key="4">
    <source>
        <dbReference type="ARBA" id="ARBA00022777"/>
    </source>
</evidence>
<protein>
    <submittedName>
        <fullName evidence="7">Protein kinase</fullName>
    </submittedName>
</protein>
<keyword evidence="8" id="KW-1185">Reference proteome</keyword>